<dbReference type="Gene3D" id="3.30.530.20">
    <property type="match status" value="1"/>
</dbReference>
<comment type="similarity">
    <text evidence="1">Belongs to the AHA1 family.</text>
</comment>
<protein>
    <submittedName>
        <fullName evidence="3">SRPBCC domain-containing protein</fullName>
    </submittedName>
</protein>
<evidence type="ECO:0000313" key="3">
    <source>
        <dbReference type="EMBL" id="MFC7343721.1"/>
    </source>
</evidence>
<gene>
    <name evidence="3" type="ORF">ACFQRI_20135</name>
</gene>
<accession>A0ABW2LQ14</accession>
<dbReference type="Proteomes" id="UP001596504">
    <property type="component" value="Unassembled WGS sequence"/>
</dbReference>
<feature type="domain" description="Activator of Hsp90 ATPase homologue 1/2-like C-terminal" evidence="2">
    <location>
        <begin position="22"/>
        <end position="137"/>
    </location>
</feature>
<evidence type="ECO:0000256" key="1">
    <source>
        <dbReference type="ARBA" id="ARBA00006817"/>
    </source>
</evidence>
<evidence type="ECO:0000259" key="2">
    <source>
        <dbReference type="Pfam" id="PF08327"/>
    </source>
</evidence>
<proteinExistence type="inferred from homology"/>
<dbReference type="SUPFAM" id="SSF55961">
    <property type="entry name" value="Bet v1-like"/>
    <property type="match status" value="1"/>
</dbReference>
<dbReference type="EMBL" id="JBHTCJ010000011">
    <property type="protein sequence ID" value="MFC7343721.1"/>
    <property type="molecule type" value="Genomic_DNA"/>
</dbReference>
<name>A0ABW2LQ14_9PSEU</name>
<keyword evidence="4" id="KW-1185">Reference proteome</keyword>
<comment type="caution">
    <text evidence="3">The sequence shown here is derived from an EMBL/GenBank/DDBJ whole genome shotgun (WGS) entry which is preliminary data.</text>
</comment>
<evidence type="ECO:0000313" key="4">
    <source>
        <dbReference type="Proteomes" id="UP001596504"/>
    </source>
</evidence>
<dbReference type="InterPro" id="IPR023393">
    <property type="entry name" value="START-like_dom_sf"/>
</dbReference>
<dbReference type="Pfam" id="PF08327">
    <property type="entry name" value="AHSA1"/>
    <property type="match status" value="1"/>
</dbReference>
<reference evidence="4" key="1">
    <citation type="journal article" date="2019" name="Int. J. Syst. Evol. Microbiol.">
        <title>The Global Catalogue of Microorganisms (GCM) 10K type strain sequencing project: providing services to taxonomists for standard genome sequencing and annotation.</title>
        <authorList>
            <consortium name="The Broad Institute Genomics Platform"/>
            <consortium name="The Broad Institute Genome Sequencing Center for Infectious Disease"/>
            <person name="Wu L."/>
            <person name="Ma J."/>
        </authorList>
    </citation>
    <scope>NUCLEOTIDE SEQUENCE [LARGE SCALE GENOMIC DNA]</scope>
    <source>
        <strain evidence="4">WLHS5</strain>
    </source>
</reference>
<organism evidence="3 4">
    <name type="scientific">Saccharopolyspora griseoalba</name>
    <dbReference type="NCBI Taxonomy" id="1431848"/>
    <lineage>
        <taxon>Bacteria</taxon>
        <taxon>Bacillati</taxon>
        <taxon>Actinomycetota</taxon>
        <taxon>Actinomycetes</taxon>
        <taxon>Pseudonocardiales</taxon>
        <taxon>Pseudonocardiaceae</taxon>
        <taxon>Saccharopolyspora</taxon>
    </lineage>
</organism>
<dbReference type="RefSeq" id="WP_380670900.1">
    <property type="nucleotide sequence ID" value="NZ_JBHTCJ010000011.1"/>
</dbReference>
<dbReference type="InterPro" id="IPR013538">
    <property type="entry name" value="ASHA1/2-like_C"/>
</dbReference>
<sequence>MTDALSPAGDRWQLRFERRLAHPPEKVWRAITEAQHLNRWYPFTAAAIDLRVGGRILFRDEEGTELHAEITELVPPKAFAFTEHDEETGVHELRLELEPDAEGCRLIFTHTFADDTWAAQTETGWQHCLDALTRAVEQVG</sequence>